<accession>A0A7H0H7H6</accession>
<dbReference type="SMART" id="SM00448">
    <property type="entry name" value="REC"/>
    <property type="match status" value="1"/>
</dbReference>
<dbReference type="EMBL" id="CP060789">
    <property type="protein sequence ID" value="QNP56492.1"/>
    <property type="molecule type" value="Genomic_DNA"/>
</dbReference>
<reference evidence="7 8" key="1">
    <citation type="submission" date="2020-08" db="EMBL/GenBank/DDBJ databases">
        <title>Genome sequence of Tessaracoccus defluvii JCM 17540T.</title>
        <authorList>
            <person name="Hyun D.-W."/>
            <person name="Bae J.-W."/>
        </authorList>
    </citation>
    <scope>NUCLEOTIDE SEQUENCE [LARGE SCALE GENOMIC DNA]</scope>
    <source>
        <strain evidence="7 8">JCM 17540</strain>
    </source>
</reference>
<dbReference type="InterPro" id="IPR001789">
    <property type="entry name" value="Sig_transdc_resp-reg_receiver"/>
</dbReference>
<dbReference type="AlphaFoldDB" id="A0A7H0H7H6"/>
<evidence type="ECO:0000256" key="5">
    <source>
        <dbReference type="PROSITE-ProRule" id="PRU00169"/>
    </source>
</evidence>
<dbReference type="PANTHER" id="PTHR43214">
    <property type="entry name" value="TWO-COMPONENT RESPONSE REGULATOR"/>
    <property type="match status" value="1"/>
</dbReference>
<feature type="domain" description="Response regulatory" evidence="6">
    <location>
        <begin position="9"/>
        <end position="125"/>
    </location>
</feature>
<evidence type="ECO:0000256" key="3">
    <source>
        <dbReference type="ARBA" id="ARBA00023125"/>
    </source>
</evidence>
<protein>
    <submittedName>
        <fullName evidence="7">Response regulator transcription factor</fullName>
    </submittedName>
</protein>
<keyword evidence="2" id="KW-0805">Transcription regulation</keyword>
<dbReference type="InterPro" id="IPR058245">
    <property type="entry name" value="NreC/VraR/RcsB-like_REC"/>
</dbReference>
<dbReference type="Gene3D" id="3.40.50.2300">
    <property type="match status" value="1"/>
</dbReference>
<dbReference type="GO" id="GO:0000160">
    <property type="term" value="P:phosphorelay signal transduction system"/>
    <property type="evidence" value="ECO:0007669"/>
    <property type="project" value="InterPro"/>
</dbReference>
<dbReference type="CDD" id="cd06170">
    <property type="entry name" value="LuxR_C_like"/>
    <property type="match status" value="1"/>
</dbReference>
<dbReference type="InterPro" id="IPR016032">
    <property type="entry name" value="Sig_transdc_resp-reg_C-effctor"/>
</dbReference>
<organism evidence="7 8">
    <name type="scientific">Tessaracoccus defluvii</name>
    <dbReference type="NCBI Taxonomy" id="1285901"/>
    <lineage>
        <taxon>Bacteria</taxon>
        <taxon>Bacillati</taxon>
        <taxon>Actinomycetota</taxon>
        <taxon>Actinomycetes</taxon>
        <taxon>Propionibacteriales</taxon>
        <taxon>Propionibacteriaceae</taxon>
        <taxon>Tessaracoccus</taxon>
    </lineage>
</organism>
<dbReference type="InterPro" id="IPR011006">
    <property type="entry name" value="CheY-like_superfamily"/>
</dbReference>
<dbReference type="Proteomes" id="UP000516117">
    <property type="component" value="Chromosome"/>
</dbReference>
<dbReference type="PROSITE" id="PS00622">
    <property type="entry name" value="HTH_LUXR_1"/>
    <property type="match status" value="1"/>
</dbReference>
<evidence type="ECO:0000256" key="2">
    <source>
        <dbReference type="ARBA" id="ARBA00023015"/>
    </source>
</evidence>
<keyword evidence="1 5" id="KW-0597">Phosphoprotein</keyword>
<dbReference type="Pfam" id="PF00072">
    <property type="entry name" value="Response_reg"/>
    <property type="match status" value="1"/>
</dbReference>
<keyword evidence="3" id="KW-0238">DNA-binding</keyword>
<dbReference type="KEGG" id="tdf:H9L22_03425"/>
<dbReference type="PROSITE" id="PS50110">
    <property type="entry name" value="RESPONSE_REGULATORY"/>
    <property type="match status" value="1"/>
</dbReference>
<evidence type="ECO:0000313" key="8">
    <source>
        <dbReference type="Proteomes" id="UP000516117"/>
    </source>
</evidence>
<dbReference type="GO" id="GO:0006355">
    <property type="term" value="P:regulation of DNA-templated transcription"/>
    <property type="evidence" value="ECO:0007669"/>
    <property type="project" value="InterPro"/>
</dbReference>
<dbReference type="CDD" id="cd17535">
    <property type="entry name" value="REC_NarL-like"/>
    <property type="match status" value="1"/>
</dbReference>
<evidence type="ECO:0000256" key="1">
    <source>
        <dbReference type="ARBA" id="ARBA00022553"/>
    </source>
</evidence>
<feature type="modified residue" description="4-aspartylphosphate" evidence="5">
    <location>
        <position position="60"/>
    </location>
</feature>
<dbReference type="RefSeq" id="WP_187721597.1">
    <property type="nucleotide sequence ID" value="NZ_BAABBL010000015.1"/>
</dbReference>
<dbReference type="InterPro" id="IPR039420">
    <property type="entry name" value="WalR-like"/>
</dbReference>
<evidence type="ECO:0000313" key="7">
    <source>
        <dbReference type="EMBL" id="QNP56492.1"/>
    </source>
</evidence>
<name>A0A7H0H7H6_9ACTN</name>
<evidence type="ECO:0000256" key="4">
    <source>
        <dbReference type="ARBA" id="ARBA00023163"/>
    </source>
</evidence>
<evidence type="ECO:0000259" key="6">
    <source>
        <dbReference type="PROSITE" id="PS50110"/>
    </source>
</evidence>
<dbReference type="Pfam" id="PF00196">
    <property type="entry name" value="GerE"/>
    <property type="match status" value="1"/>
</dbReference>
<dbReference type="SUPFAM" id="SSF52172">
    <property type="entry name" value="CheY-like"/>
    <property type="match status" value="1"/>
</dbReference>
<dbReference type="SMART" id="SM00421">
    <property type="entry name" value="HTH_LUXR"/>
    <property type="match status" value="1"/>
</dbReference>
<keyword evidence="8" id="KW-1185">Reference proteome</keyword>
<dbReference type="GO" id="GO:0003677">
    <property type="term" value="F:DNA binding"/>
    <property type="evidence" value="ECO:0007669"/>
    <property type="project" value="UniProtKB-KW"/>
</dbReference>
<dbReference type="PANTHER" id="PTHR43214:SF24">
    <property type="entry name" value="TRANSCRIPTIONAL REGULATORY PROTEIN NARL-RELATED"/>
    <property type="match status" value="1"/>
</dbReference>
<dbReference type="PRINTS" id="PR00038">
    <property type="entry name" value="HTHLUXR"/>
</dbReference>
<gene>
    <name evidence="7" type="ORF">H9L22_03425</name>
</gene>
<keyword evidence="4" id="KW-0804">Transcription</keyword>
<dbReference type="InterPro" id="IPR000792">
    <property type="entry name" value="Tscrpt_reg_LuxR_C"/>
</dbReference>
<dbReference type="SUPFAM" id="SSF46894">
    <property type="entry name" value="C-terminal effector domain of the bipartite response regulators"/>
    <property type="match status" value="1"/>
</dbReference>
<proteinExistence type="predicted"/>
<sequence length="215" mass="23148">MTDADAPIRVLLAEDDPLARRAVDNYLSRTPDITLIGMATDGAEAVTMAAELRPDVVLVDIHMPRLDGIEVTRRVTSPPINAKAVCFTALGDDRTLTRAIQVGASGFLLKTDSPALIIHGIRSAYSGDALVSPKLVASLLRDTLDRAAAPADLSPGDRKLLGLIGRGLSNAEIAEEMHLAVGTIKTYVSRLLLRYERPNRAALAALAYQWRLVED</sequence>